<dbReference type="EMBL" id="CAJVPS010018718">
    <property type="protein sequence ID" value="CAG8698427.1"/>
    <property type="molecule type" value="Genomic_DNA"/>
</dbReference>
<keyword evidence="1" id="KW-0862">Zinc</keyword>
<evidence type="ECO:0000313" key="5">
    <source>
        <dbReference type="Proteomes" id="UP000789508"/>
    </source>
</evidence>
<name>A0A9N9HNQ5_9GLOM</name>
<evidence type="ECO:0000256" key="2">
    <source>
        <dbReference type="SAM" id="MobiDB-lite"/>
    </source>
</evidence>
<keyword evidence="1" id="KW-0479">Metal-binding</keyword>
<feature type="domain" description="CCHC-type" evidence="3">
    <location>
        <begin position="246"/>
        <end position="259"/>
    </location>
</feature>
<protein>
    <submittedName>
        <fullName evidence="4">8367_t:CDS:1</fullName>
    </submittedName>
</protein>
<keyword evidence="1" id="KW-0863">Zinc-finger</keyword>
<dbReference type="OrthoDB" id="2391219at2759"/>
<feature type="region of interest" description="Disordered" evidence="2">
    <location>
        <begin position="260"/>
        <end position="282"/>
    </location>
</feature>
<dbReference type="GO" id="GO:0003676">
    <property type="term" value="F:nucleic acid binding"/>
    <property type="evidence" value="ECO:0007669"/>
    <property type="project" value="InterPro"/>
</dbReference>
<evidence type="ECO:0000256" key="1">
    <source>
        <dbReference type="PROSITE-ProRule" id="PRU00047"/>
    </source>
</evidence>
<dbReference type="Pfam" id="PF00098">
    <property type="entry name" value="zf-CCHC"/>
    <property type="match status" value="1"/>
</dbReference>
<reference evidence="4" key="1">
    <citation type="submission" date="2021-06" db="EMBL/GenBank/DDBJ databases">
        <authorList>
            <person name="Kallberg Y."/>
            <person name="Tangrot J."/>
            <person name="Rosling A."/>
        </authorList>
    </citation>
    <scope>NUCLEOTIDE SEQUENCE</scope>
    <source>
        <strain evidence="4">FL130A</strain>
    </source>
</reference>
<proteinExistence type="predicted"/>
<evidence type="ECO:0000313" key="4">
    <source>
        <dbReference type="EMBL" id="CAG8698427.1"/>
    </source>
</evidence>
<dbReference type="Proteomes" id="UP000789508">
    <property type="component" value="Unassembled WGS sequence"/>
</dbReference>
<dbReference type="InterPro" id="IPR001878">
    <property type="entry name" value="Znf_CCHC"/>
</dbReference>
<comment type="caution">
    <text evidence="4">The sequence shown here is derived from an EMBL/GenBank/DDBJ whole genome shotgun (WGS) entry which is preliminary data.</text>
</comment>
<feature type="compositionally biased region" description="Basic and acidic residues" evidence="2">
    <location>
        <begin position="273"/>
        <end position="282"/>
    </location>
</feature>
<dbReference type="InterPro" id="IPR036875">
    <property type="entry name" value="Znf_CCHC_sf"/>
</dbReference>
<evidence type="ECO:0000259" key="3">
    <source>
        <dbReference type="PROSITE" id="PS50158"/>
    </source>
</evidence>
<keyword evidence="5" id="KW-1185">Reference proteome</keyword>
<organism evidence="4 5">
    <name type="scientific">Ambispora leptoticha</name>
    <dbReference type="NCBI Taxonomy" id="144679"/>
    <lineage>
        <taxon>Eukaryota</taxon>
        <taxon>Fungi</taxon>
        <taxon>Fungi incertae sedis</taxon>
        <taxon>Mucoromycota</taxon>
        <taxon>Glomeromycotina</taxon>
        <taxon>Glomeromycetes</taxon>
        <taxon>Archaeosporales</taxon>
        <taxon>Ambisporaceae</taxon>
        <taxon>Ambispora</taxon>
    </lineage>
</organism>
<sequence length="282" mass="32109">KELEELLLEQAGENSKSPTLSIAKALKRPNHTAFKCPTPNLLPPTTKMISNDDILNFLKSHSKKAFSSATTNNWDAKRKRAILPTFLWDNTDEWQQTYFSGTTATTNPVNDWTATIKAFKKHKFKWLVKQVEICEKVEDAQQLYYFKRELRPDMLLLVLMHNPTNLKGVRKLVLTHEQGTDFATNANLVQVMKSRDLEKDIEFLTKQMQQILLNYATIASALITQTTAGLSKPPKPTTAIKTRPICYRCGEKGHFARNCLSKRRPTTGSPPPRDGKCFKTRS</sequence>
<feature type="non-terminal residue" evidence="4">
    <location>
        <position position="1"/>
    </location>
</feature>
<dbReference type="SUPFAM" id="SSF57756">
    <property type="entry name" value="Retrovirus zinc finger-like domains"/>
    <property type="match status" value="1"/>
</dbReference>
<dbReference type="AlphaFoldDB" id="A0A9N9HNQ5"/>
<dbReference type="PROSITE" id="PS50158">
    <property type="entry name" value="ZF_CCHC"/>
    <property type="match status" value="1"/>
</dbReference>
<dbReference type="SMART" id="SM00343">
    <property type="entry name" value="ZnF_C2HC"/>
    <property type="match status" value="1"/>
</dbReference>
<dbReference type="Gene3D" id="4.10.60.10">
    <property type="entry name" value="Zinc finger, CCHC-type"/>
    <property type="match status" value="1"/>
</dbReference>
<accession>A0A9N9HNQ5</accession>
<gene>
    <name evidence="4" type="ORF">ALEPTO_LOCUS11473</name>
</gene>
<dbReference type="GO" id="GO:0008270">
    <property type="term" value="F:zinc ion binding"/>
    <property type="evidence" value="ECO:0007669"/>
    <property type="project" value="UniProtKB-KW"/>
</dbReference>